<dbReference type="SUPFAM" id="SSF53649">
    <property type="entry name" value="Alkaline phosphatase-like"/>
    <property type="match status" value="1"/>
</dbReference>
<dbReference type="EMBL" id="JAENII010000003">
    <property type="protein sequence ID" value="MBK1826262.1"/>
    <property type="molecule type" value="Genomic_DNA"/>
</dbReference>
<dbReference type="RefSeq" id="WP_200276982.1">
    <property type="nucleotide sequence ID" value="NZ_JAENII010000003.1"/>
</dbReference>
<evidence type="ECO:0000313" key="3">
    <source>
        <dbReference type="EMBL" id="MBK1826262.1"/>
    </source>
</evidence>
<dbReference type="InterPro" id="IPR000917">
    <property type="entry name" value="Sulfatase_N"/>
</dbReference>
<keyword evidence="1" id="KW-0732">Signal</keyword>
<comment type="caution">
    <text evidence="3">The sequence shown here is derived from an EMBL/GenBank/DDBJ whole genome shotgun (WGS) entry which is preliminary data.</text>
</comment>
<gene>
    <name evidence="3" type="ORF">JIN81_04475</name>
</gene>
<dbReference type="InterPro" id="IPR017850">
    <property type="entry name" value="Alkaline_phosphatase_core_sf"/>
</dbReference>
<name>A0A934VET4_9BACT</name>
<keyword evidence="4" id="KW-1185">Reference proteome</keyword>
<accession>A0A934VET4</accession>
<organism evidence="3 4">
    <name type="scientific">Haloferula rosea</name>
    <dbReference type="NCBI Taxonomy" id="490093"/>
    <lineage>
        <taxon>Bacteria</taxon>
        <taxon>Pseudomonadati</taxon>
        <taxon>Verrucomicrobiota</taxon>
        <taxon>Verrucomicrobiia</taxon>
        <taxon>Verrucomicrobiales</taxon>
        <taxon>Verrucomicrobiaceae</taxon>
        <taxon>Haloferula</taxon>
    </lineage>
</organism>
<evidence type="ECO:0000259" key="2">
    <source>
        <dbReference type="Pfam" id="PF00884"/>
    </source>
</evidence>
<reference evidence="3" key="1">
    <citation type="submission" date="2021-01" db="EMBL/GenBank/DDBJ databases">
        <title>Modified the classification status of verrucomicrobia.</title>
        <authorList>
            <person name="Feng X."/>
        </authorList>
    </citation>
    <scope>NUCLEOTIDE SEQUENCE</scope>
    <source>
        <strain evidence="3">KCTC 22201</strain>
    </source>
</reference>
<proteinExistence type="predicted"/>
<protein>
    <submittedName>
        <fullName evidence="3">Sulfatase</fullName>
    </submittedName>
</protein>
<evidence type="ECO:0000256" key="1">
    <source>
        <dbReference type="SAM" id="SignalP"/>
    </source>
</evidence>
<dbReference type="InterPro" id="IPR052701">
    <property type="entry name" value="GAG_Ulvan_Degrading_Sulfatases"/>
</dbReference>
<dbReference type="PANTHER" id="PTHR43751">
    <property type="entry name" value="SULFATASE"/>
    <property type="match status" value="1"/>
</dbReference>
<dbReference type="Gene3D" id="3.40.720.10">
    <property type="entry name" value="Alkaline Phosphatase, subunit A"/>
    <property type="match status" value="1"/>
</dbReference>
<feature type="domain" description="Sulfatase N-terminal" evidence="2">
    <location>
        <begin position="34"/>
        <end position="302"/>
    </location>
</feature>
<dbReference type="Pfam" id="PF00884">
    <property type="entry name" value="Sulfatase"/>
    <property type="match status" value="1"/>
</dbReference>
<dbReference type="CDD" id="cd16027">
    <property type="entry name" value="SGSH"/>
    <property type="match status" value="1"/>
</dbReference>
<dbReference type="PANTHER" id="PTHR43751:SF1">
    <property type="entry name" value="SULFATASE ATSG-RELATED"/>
    <property type="match status" value="1"/>
</dbReference>
<sequence length="483" mass="54712">MKNLVFTKLVLLVVLSSLSAEDAVGGFPMKGSRPNVVFFLGDDQSRFNHTSYGHPTVPTPTTAALAKESLVFDKAFTGQAICAPSRSMLYTGLYPLRNGCFMNHTKVRPGIETLPSLLKERGYTVVLAGKSHVSPDQSFPWSHRFLPVEKPGASRHWIPLEEIDRFLADPGPDPYCLIVASEFPHSPYMEKTRFKAGDVVLPPYAKQSDSAKEAAAHYYANIEQKEMELAALLKLLDKHGQREKSVFFYADDHGMERGKFTSYDSGLNVAFMVRWPGKVAMGRSKALVSFADFVPTMIELAGDRPQGFDGKSLLPVLAGKATHHHDYVYGVTVNQGTLGRHVFPQRSIHDGRYHYIHNFNTLERLEREEKVGREVDYFLKKGAARYPTHREEMLFDTQSDPHELRNIAQDPEYAAIKEKLKNRLFLWMKEQNDYLSEDGPVPFLQAKDRFGLDKRDERNRIPTEYVNRLKGRKVDPHAVTAPK</sequence>
<evidence type="ECO:0000313" key="4">
    <source>
        <dbReference type="Proteomes" id="UP000658278"/>
    </source>
</evidence>
<dbReference type="AlphaFoldDB" id="A0A934VET4"/>
<feature type="signal peptide" evidence="1">
    <location>
        <begin position="1"/>
        <end position="22"/>
    </location>
</feature>
<feature type="chain" id="PRO_5036842359" evidence="1">
    <location>
        <begin position="23"/>
        <end position="483"/>
    </location>
</feature>
<dbReference type="Proteomes" id="UP000658278">
    <property type="component" value="Unassembled WGS sequence"/>
</dbReference>